<comment type="caution">
    <text evidence="1">The sequence shown here is derived from an EMBL/GenBank/DDBJ whole genome shotgun (WGS) entry which is preliminary data.</text>
</comment>
<reference evidence="1" key="1">
    <citation type="submission" date="2021-06" db="EMBL/GenBank/DDBJ databases">
        <authorList>
            <person name="Kallberg Y."/>
            <person name="Tangrot J."/>
            <person name="Rosling A."/>
        </authorList>
    </citation>
    <scope>NUCLEOTIDE SEQUENCE</scope>
    <source>
        <strain evidence="1">28 12/20/2015</strain>
    </source>
</reference>
<evidence type="ECO:0000313" key="2">
    <source>
        <dbReference type="Proteomes" id="UP000789366"/>
    </source>
</evidence>
<name>A0ACA9RM97_9GLOM</name>
<keyword evidence="2" id="KW-1185">Reference proteome</keyword>
<feature type="non-terminal residue" evidence="1">
    <location>
        <position position="40"/>
    </location>
</feature>
<organism evidence="1 2">
    <name type="scientific">Cetraspora pellucida</name>
    <dbReference type="NCBI Taxonomy" id="1433469"/>
    <lineage>
        <taxon>Eukaryota</taxon>
        <taxon>Fungi</taxon>
        <taxon>Fungi incertae sedis</taxon>
        <taxon>Mucoromycota</taxon>
        <taxon>Glomeromycotina</taxon>
        <taxon>Glomeromycetes</taxon>
        <taxon>Diversisporales</taxon>
        <taxon>Gigasporaceae</taxon>
        <taxon>Cetraspora</taxon>
    </lineage>
</organism>
<gene>
    <name evidence="1" type="ORF">SPELUC_LOCUS17978</name>
</gene>
<evidence type="ECO:0000313" key="1">
    <source>
        <dbReference type="EMBL" id="CAG8799919.1"/>
    </source>
</evidence>
<dbReference type="Proteomes" id="UP000789366">
    <property type="component" value="Unassembled WGS sequence"/>
</dbReference>
<proteinExistence type="predicted"/>
<feature type="non-terminal residue" evidence="1">
    <location>
        <position position="1"/>
    </location>
</feature>
<dbReference type="EMBL" id="CAJVPW010078808">
    <property type="protein sequence ID" value="CAG8799919.1"/>
    <property type="molecule type" value="Genomic_DNA"/>
</dbReference>
<protein>
    <submittedName>
        <fullName evidence="1">1066_t:CDS:1</fullName>
    </submittedName>
</protein>
<accession>A0ACA9RM97</accession>
<sequence>AADLKNLGAQYFETLRGGQTTFHGPGQLVGYPILDLRNFK</sequence>